<dbReference type="AlphaFoldDB" id="A0A6L9EFM8"/>
<comment type="caution">
    <text evidence="1">The sequence shown here is derived from an EMBL/GenBank/DDBJ whole genome shotgun (WGS) entry which is preliminary data.</text>
</comment>
<proteinExistence type="predicted"/>
<dbReference type="Proteomes" id="UP000475249">
    <property type="component" value="Unassembled WGS sequence"/>
</dbReference>
<gene>
    <name evidence="1" type="ORF">GTQ38_14920</name>
</gene>
<protein>
    <recommendedName>
        <fullName evidence="3">Polyketide cyclase / dehydrase and lipid transport</fullName>
    </recommendedName>
</protein>
<organism evidence="1 2">
    <name type="scientific">Poritiphilus flavus</name>
    <dbReference type="NCBI Taxonomy" id="2697053"/>
    <lineage>
        <taxon>Bacteria</taxon>
        <taxon>Pseudomonadati</taxon>
        <taxon>Bacteroidota</taxon>
        <taxon>Flavobacteriia</taxon>
        <taxon>Flavobacteriales</taxon>
        <taxon>Flavobacteriaceae</taxon>
        <taxon>Poritiphilus</taxon>
    </lineage>
</organism>
<dbReference type="InterPro" id="IPR023393">
    <property type="entry name" value="START-like_dom_sf"/>
</dbReference>
<dbReference type="InterPro" id="IPR019587">
    <property type="entry name" value="Polyketide_cyclase/dehydratase"/>
</dbReference>
<keyword evidence="2" id="KW-1185">Reference proteome</keyword>
<dbReference type="Gene3D" id="3.30.530.20">
    <property type="match status" value="1"/>
</dbReference>
<name>A0A6L9EFM8_9FLAO</name>
<sequence>MTNWEFKHSVYTRAKRKTAWDFLTDMSNQLRMEPGIEDIELDGPFANGTNGRTIAKTHTQEWQLSEVIEGQQFTITGQTPEQELSLSFSWEFEDEGAGTRLTQTIKGSAADISAYQEIFHGMEENAPKQMARLVEELDQPDTI</sequence>
<dbReference type="SUPFAM" id="SSF55961">
    <property type="entry name" value="Bet v1-like"/>
    <property type="match status" value="1"/>
</dbReference>
<evidence type="ECO:0000313" key="1">
    <source>
        <dbReference type="EMBL" id="NAS13308.1"/>
    </source>
</evidence>
<reference evidence="1 2" key="1">
    <citation type="submission" date="2020-01" db="EMBL/GenBank/DDBJ databases">
        <title>Bacteria diversity of Porities sp.</title>
        <authorList>
            <person name="Wang G."/>
        </authorList>
    </citation>
    <scope>NUCLEOTIDE SEQUENCE [LARGE SCALE GENOMIC DNA]</scope>
    <source>
        <strain evidence="1 2">R33</strain>
    </source>
</reference>
<dbReference type="EMBL" id="WXYO01000006">
    <property type="protein sequence ID" value="NAS13308.1"/>
    <property type="molecule type" value="Genomic_DNA"/>
</dbReference>
<evidence type="ECO:0000313" key="2">
    <source>
        <dbReference type="Proteomes" id="UP000475249"/>
    </source>
</evidence>
<dbReference type="RefSeq" id="WP_161436345.1">
    <property type="nucleotide sequence ID" value="NZ_WXYO01000006.1"/>
</dbReference>
<evidence type="ECO:0008006" key="3">
    <source>
        <dbReference type="Google" id="ProtNLM"/>
    </source>
</evidence>
<dbReference type="Pfam" id="PF10604">
    <property type="entry name" value="Polyketide_cyc2"/>
    <property type="match status" value="1"/>
</dbReference>
<accession>A0A6L9EFM8</accession>